<dbReference type="Gene3D" id="3.90.79.10">
    <property type="entry name" value="Nucleoside Triphosphate Pyrophosphohydrolase"/>
    <property type="match status" value="1"/>
</dbReference>
<feature type="domain" description="Nudix hydrolase" evidence="1">
    <location>
        <begin position="60"/>
        <end position="199"/>
    </location>
</feature>
<protein>
    <submittedName>
        <fullName evidence="2">NUDIX domain-containing protein</fullName>
    </submittedName>
</protein>
<evidence type="ECO:0000259" key="1">
    <source>
        <dbReference type="PROSITE" id="PS51462"/>
    </source>
</evidence>
<dbReference type="AlphaFoldDB" id="A0A3M8DG16"/>
<dbReference type="Pfam" id="PF00293">
    <property type="entry name" value="NUDIX"/>
    <property type="match status" value="1"/>
</dbReference>
<dbReference type="PROSITE" id="PS51462">
    <property type="entry name" value="NUDIX"/>
    <property type="match status" value="1"/>
</dbReference>
<keyword evidence="3" id="KW-1185">Reference proteome</keyword>
<dbReference type="InterPro" id="IPR000086">
    <property type="entry name" value="NUDIX_hydrolase_dom"/>
</dbReference>
<accession>A0A3M8DG16</accession>
<dbReference type="PANTHER" id="PTHR10885">
    <property type="entry name" value="ISOPENTENYL-DIPHOSPHATE DELTA-ISOMERASE"/>
    <property type="match status" value="1"/>
</dbReference>
<sequence length="237" mass="27575">MHERECLLLGRGRLYHHGNAGEEEITKWERESRMEQLTIYNENMEKIGVMEREQVHKEGWWHETFHCWFVKIVAGELYLYVQKRQAGKDTFPEKFDITAAGHLRAHESPEDGQREVAEELGIEVDFAQFVPLGIFADEGAFQELIDREFCHVYAYRSEHALSDFHLQLEEVSGMYLIKLQDMIDLFAGKIENLQANGFEATATERTDLTVTLTVTDFVPHQTHYYQGVFGKIIEVFA</sequence>
<name>A0A3M8DG16_9BACL</name>
<evidence type="ECO:0000313" key="3">
    <source>
        <dbReference type="Proteomes" id="UP000271031"/>
    </source>
</evidence>
<dbReference type="OrthoDB" id="9780586at2"/>
<proteinExistence type="predicted"/>
<evidence type="ECO:0000313" key="2">
    <source>
        <dbReference type="EMBL" id="RNB87023.1"/>
    </source>
</evidence>
<dbReference type="GO" id="GO:0003824">
    <property type="term" value="F:catalytic activity"/>
    <property type="evidence" value="ECO:0007669"/>
    <property type="project" value="UniProtKB-ARBA"/>
</dbReference>
<dbReference type="CDD" id="cd04692">
    <property type="entry name" value="NUDIX_Hydrolase"/>
    <property type="match status" value="1"/>
</dbReference>
<organism evidence="2 3">
    <name type="scientific">Brevibacillus fluminis</name>
    <dbReference type="NCBI Taxonomy" id="511487"/>
    <lineage>
        <taxon>Bacteria</taxon>
        <taxon>Bacillati</taxon>
        <taxon>Bacillota</taxon>
        <taxon>Bacilli</taxon>
        <taxon>Bacillales</taxon>
        <taxon>Paenibacillaceae</taxon>
        <taxon>Brevibacillus</taxon>
    </lineage>
</organism>
<dbReference type="Proteomes" id="UP000271031">
    <property type="component" value="Unassembled WGS sequence"/>
</dbReference>
<dbReference type="SUPFAM" id="SSF55811">
    <property type="entry name" value="Nudix"/>
    <property type="match status" value="1"/>
</dbReference>
<dbReference type="EMBL" id="RHHQ01000012">
    <property type="protein sequence ID" value="RNB87023.1"/>
    <property type="molecule type" value="Genomic_DNA"/>
</dbReference>
<comment type="caution">
    <text evidence="2">The sequence shown here is derived from an EMBL/GenBank/DDBJ whole genome shotgun (WGS) entry which is preliminary data.</text>
</comment>
<gene>
    <name evidence="2" type="ORF">EDM56_15095</name>
</gene>
<dbReference type="PANTHER" id="PTHR10885:SF0">
    <property type="entry name" value="ISOPENTENYL-DIPHOSPHATE DELTA-ISOMERASE"/>
    <property type="match status" value="1"/>
</dbReference>
<reference evidence="2 3" key="1">
    <citation type="submission" date="2018-10" db="EMBL/GenBank/DDBJ databases">
        <title>Phylogenomics of Brevibacillus.</title>
        <authorList>
            <person name="Dunlap C."/>
        </authorList>
    </citation>
    <scope>NUCLEOTIDE SEQUENCE [LARGE SCALE GENOMIC DNA]</scope>
    <source>
        <strain evidence="2 3">JCM 15716</strain>
    </source>
</reference>
<dbReference type="InterPro" id="IPR015797">
    <property type="entry name" value="NUDIX_hydrolase-like_dom_sf"/>
</dbReference>